<evidence type="ECO:0000259" key="1">
    <source>
        <dbReference type="PROSITE" id="PS51192"/>
    </source>
</evidence>
<dbReference type="GO" id="GO:0016787">
    <property type="term" value="F:hydrolase activity"/>
    <property type="evidence" value="ECO:0007669"/>
    <property type="project" value="InterPro"/>
</dbReference>
<feature type="domain" description="Helicase ATP-binding" evidence="1">
    <location>
        <begin position="53"/>
        <end position="177"/>
    </location>
</feature>
<sequence length="177" mass="20263">VGRPWAFDAPGEEFKLAAEAYRINLAHLFDPMMAVHTSNVEPLPHQITAVYESMLPRQPLRYVLADDPGAGKTIMAGLFIRELLMRADAKRVLIVAPGSLVEQWQDEMFEKFGLTFTLFSREQVEQFRSGNPFDDIDLMVARIDQLSRNEDLQEKLRLSHWDLVVVDEAHKLSASYF</sequence>
<dbReference type="InterPro" id="IPR027417">
    <property type="entry name" value="P-loop_NTPase"/>
</dbReference>
<evidence type="ECO:0000313" key="2">
    <source>
        <dbReference type="EMBL" id="EQD27865.1"/>
    </source>
</evidence>
<dbReference type="CDD" id="cd18011">
    <property type="entry name" value="DEXDc_RapA"/>
    <property type="match status" value="1"/>
</dbReference>
<reference evidence="2" key="2">
    <citation type="journal article" date="2014" name="ISME J.">
        <title>Microbial stratification in low pH oxic and suboxic macroscopic growths along an acid mine drainage.</title>
        <authorList>
            <person name="Mendez-Garcia C."/>
            <person name="Mesa V."/>
            <person name="Sprenger R.R."/>
            <person name="Richter M."/>
            <person name="Diez M.S."/>
            <person name="Solano J."/>
            <person name="Bargiela R."/>
            <person name="Golyshina O.V."/>
            <person name="Manteca A."/>
            <person name="Ramos J.L."/>
            <person name="Gallego J.R."/>
            <person name="Llorente I."/>
            <person name="Martins Dos Santos V.A."/>
            <person name="Jensen O.N."/>
            <person name="Pelaez A.I."/>
            <person name="Sanchez J."/>
            <person name="Ferrer M."/>
        </authorList>
    </citation>
    <scope>NUCLEOTIDE SEQUENCE</scope>
</reference>
<dbReference type="EMBL" id="AUZX01015903">
    <property type="protein sequence ID" value="EQD27865.1"/>
    <property type="molecule type" value="Genomic_DNA"/>
</dbReference>
<feature type="non-terminal residue" evidence="2">
    <location>
        <position position="1"/>
    </location>
</feature>
<dbReference type="SUPFAM" id="SSF52540">
    <property type="entry name" value="P-loop containing nucleoside triphosphate hydrolases"/>
    <property type="match status" value="1"/>
</dbReference>
<comment type="caution">
    <text evidence="2">The sequence shown here is derived from an EMBL/GenBank/DDBJ whole genome shotgun (WGS) entry which is preliminary data.</text>
</comment>
<gene>
    <name evidence="2" type="ORF">B1A_21525</name>
</gene>
<dbReference type="AlphaFoldDB" id="T0ZDG5"/>
<keyword evidence="2" id="KW-0067">ATP-binding</keyword>
<feature type="non-terminal residue" evidence="2">
    <location>
        <position position="177"/>
    </location>
</feature>
<dbReference type="PANTHER" id="PTHR45629">
    <property type="entry name" value="SNF2/RAD54 FAMILY MEMBER"/>
    <property type="match status" value="1"/>
</dbReference>
<dbReference type="GO" id="GO:0005524">
    <property type="term" value="F:ATP binding"/>
    <property type="evidence" value="ECO:0007669"/>
    <property type="project" value="InterPro"/>
</dbReference>
<dbReference type="GO" id="GO:0003677">
    <property type="term" value="F:DNA binding"/>
    <property type="evidence" value="ECO:0007669"/>
    <property type="project" value="InterPro"/>
</dbReference>
<organism evidence="2">
    <name type="scientific">mine drainage metagenome</name>
    <dbReference type="NCBI Taxonomy" id="410659"/>
    <lineage>
        <taxon>unclassified sequences</taxon>
        <taxon>metagenomes</taxon>
        <taxon>ecological metagenomes</taxon>
    </lineage>
</organism>
<reference evidence="2" key="1">
    <citation type="submission" date="2013-08" db="EMBL/GenBank/DDBJ databases">
        <authorList>
            <person name="Mendez C."/>
            <person name="Richter M."/>
            <person name="Ferrer M."/>
            <person name="Sanchez J."/>
        </authorList>
    </citation>
    <scope>NUCLEOTIDE SEQUENCE</scope>
</reference>
<dbReference type="Pfam" id="PF04851">
    <property type="entry name" value="ResIII"/>
    <property type="match status" value="1"/>
</dbReference>
<dbReference type="PROSITE" id="PS51192">
    <property type="entry name" value="HELICASE_ATP_BIND_1"/>
    <property type="match status" value="1"/>
</dbReference>
<accession>T0ZDG5</accession>
<dbReference type="PANTHER" id="PTHR45629:SF7">
    <property type="entry name" value="DNA EXCISION REPAIR PROTEIN ERCC-6-RELATED"/>
    <property type="match status" value="1"/>
</dbReference>
<dbReference type="Gene3D" id="3.40.50.10810">
    <property type="entry name" value="Tandem AAA-ATPase domain"/>
    <property type="match status" value="1"/>
</dbReference>
<keyword evidence="2" id="KW-0378">Hydrolase</keyword>
<protein>
    <submittedName>
        <fullName evidence="2">ATP-dependent helicase HepA</fullName>
    </submittedName>
</protein>
<dbReference type="InterPro" id="IPR057342">
    <property type="entry name" value="DEXDc_RapA"/>
</dbReference>
<dbReference type="InterPro" id="IPR038718">
    <property type="entry name" value="SNF2-like_sf"/>
</dbReference>
<dbReference type="GO" id="GO:0004386">
    <property type="term" value="F:helicase activity"/>
    <property type="evidence" value="ECO:0007669"/>
    <property type="project" value="UniProtKB-KW"/>
</dbReference>
<dbReference type="InterPro" id="IPR006935">
    <property type="entry name" value="Helicase/UvrB_N"/>
</dbReference>
<proteinExistence type="predicted"/>
<keyword evidence="2" id="KW-0547">Nucleotide-binding</keyword>
<dbReference type="SMART" id="SM00487">
    <property type="entry name" value="DEXDc"/>
    <property type="match status" value="1"/>
</dbReference>
<dbReference type="InterPro" id="IPR014001">
    <property type="entry name" value="Helicase_ATP-bd"/>
</dbReference>
<keyword evidence="2" id="KW-0347">Helicase</keyword>
<name>T0ZDG5_9ZZZZ</name>
<dbReference type="InterPro" id="IPR050496">
    <property type="entry name" value="SNF2_RAD54_helicase_repair"/>
</dbReference>